<dbReference type="Pfam" id="PF00440">
    <property type="entry name" value="TetR_N"/>
    <property type="match status" value="1"/>
</dbReference>
<dbReference type="SUPFAM" id="SSF46689">
    <property type="entry name" value="Homeodomain-like"/>
    <property type="match status" value="1"/>
</dbReference>
<feature type="domain" description="HTH tetR-type" evidence="5">
    <location>
        <begin position="45"/>
        <end position="105"/>
    </location>
</feature>
<dbReference type="InterPro" id="IPR004111">
    <property type="entry name" value="Repressor_TetR_C"/>
</dbReference>
<dbReference type="OrthoDB" id="3614211at2"/>
<dbReference type="Gene3D" id="1.10.10.60">
    <property type="entry name" value="Homeodomain-like"/>
    <property type="match status" value="1"/>
</dbReference>
<proteinExistence type="predicted"/>
<evidence type="ECO:0000256" key="1">
    <source>
        <dbReference type="ARBA" id="ARBA00023015"/>
    </source>
</evidence>
<comment type="caution">
    <text evidence="6">The sequence shown here is derived from an EMBL/GenBank/DDBJ whole genome shotgun (WGS) entry which is preliminary data.</text>
</comment>
<dbReference type="EMBL" id="MUMY01000016">
    <property type="protein sequence ID" value="ONM47308.1"/>
    <property type="molecule type" value="Genomic_DNA"/>
</dbReference>
<evidence type="ECO:0000256" key="4">
    <source>
        <dbReference type="PROSITE-ProRule" id="PRU00335"/>
    </source>
</evidence>
<feature type="DNA-binding region" description="H-T-H motif" evidence="4">
    <location>
        <begin position="68"/>
        <end position="87"/>
    </location>
</feature>
<dbReference type="GO" id="GO:0003700">
    <property type="term" value="F:DNA-binding transcription factor activity"/>
    <property type="evidence" value="ECO:0007669"/>
    <property type="project" value="TreeGrafter"/>
</dbReference>
<dbReference type="PROSITE" id="PS50977">
    <property type="entry name" value="HTH_TETR_2"/>
    <property type="match status" value="1"/>
</dbReference>
<dbReference type="InterPro" id="IPR050109">
    <property type="entry name" value="HTH-type_TetR-like_transc_reg"/>
</dbReference>
<evidence type="ECO:0000256" key="2">
    <source>
        <dbReference type="ARBA" id="ARBA00023125"/>
    </source>
</evidence>
<dbReference type="InterPro" id="IPR001647">
    <property type="entry name" value="HTH_TetR"/>
</dbReference>
<evidence type="ECO:0000313" key="7">
    <source>
        <dbReference type="Proteomes" id="UP000188836"/>
    </source>
</evidence>
<dbReference type="InterPro" id="IPR009057">
    <property type="entry name" value="Homeodomain-like_sf"/>
</dbReference>
<keyword evidence="2 4" id="KW-0238">DNA-binding</keyword>
<accession>A0A1V2TCW9</accession>
<dbReference type="PANTHER" id="PTHR30055">
    <property type="entry name" value="HTH-TYPE TRANSCRIPTIONAL REGULATOR RUTR"/>
    <property type="match status" value="1"/>
</dbReference>
<evidence type="ECO:0000256" key="3">
    <source>
        <dbReference type="ARBA" id="ARBA00023163"/>
    </source>
</evidence>
<dbReference type="PRINTS" id="PR00455">
    <property type="entry name" value="HTHTETR"/>
</dbReference>
<evidence type="ECO:0000313" key="6">
    <source>
        <dbReference type="EMBL" id="ONM47308.1"/>
    </source>
</evidence>
<evidence type="ECO:0000259" key="5">
    <source>
        <dbReference type="PROSITE" id="PS50977"/>
    </source>
</evidence>
<dbReference type="Gene3D" id="1.10.357.10">
    <property type="entry name" value="Tetracycline Repressor, domain 2"/>
    <property type="match status" value="1"/>
</dbReference>
<sequence>MVESAAHDQAGHDKDEQIAGDRRLSKTMELLWGLVPEGGRGPRRGMSLEQIVGAAIELVDEEGFAALSMSKVAQRLGFTAMSLYRYVDSKATLIALAMDRVIGQPPQIPEGTPWREGLEQWAWAEYHALLAHPGWLEVPLKTPPLGPGNVAWLESGLAILSRTAVPEPIKMQLVTNLSIYVIGRARAVGEIAAGDQEDAGDWELLGQVIDPQRHPALTAIVQAQAFEQDEQSWEQLFFGFGLDRLLDGYEQLITSYT</sequence>
<dbReference type="GO" id="GO:0045892">
    <property type="term" value="P:negative regulation of DNA-templated transcription"/>
    <property type="evidence" value="ECO:0007669"/>
    <property type="project" value="InterPro"/>
</dbReference>
<name>A0A1V2TCW9_9NOCA</name>
<dbReference type="AlphaFoldDB" id="A0A1V2TCW9"/>
<organism evidence="6 7">
    <name type="scientific">Nocardia donostiensis</name>
    <dbReference type="NCBI Taxonomy" id="1538463"/>
    <lineage>
        <taxon>Bacteria</taxon>
        <taxon>Bacillati</taxon>
        <taxon>Actinomycetota</taxon>
        <taxon>Actinomycetes</taxon>
        <taxon>Mycobacteriales</taxon>
        <taxon>Nocardiaceae</taxon>
        <taxon>Nocardia</taxon>
    </lineage>
</organism>
<dbReference type="GO" id="GO:0000976">
    <property type="term" value="F:transcription cis-regulatory region binding"/>
    <property type="evidence" value="ECO:0007669"/>
    <property type="project" value="TreeGrafter"/>
</dbReference>
<protein>
    <submittedName>
        <fullName evidence="6">TetR family transcriptional regulator</fullName>
    </submittedName>
</protein>
<reference evidence="6 7" key="1">
    <citation type="journal article" date="2016" name="Antonie Van Leeuwenhoek">
        <title>Nocardia donostiensis sp. nov., isolated from human respiratory specimens.</title>
        <authorList>
            <person name="Ercibengoa M."/>
            <person name="Bell M."/>
            <person name="Marimon J.M."/>
            <person name="Humrighouse B."/>
            <person name="Klenk H.P."/>
            <person name="Potter G."/>
            <person name="Perez-Trallero E."/>
        </authorList>
    </citation>
    <scope>NUCLEOTIDE SEQUENCE [LARGE SCALE GENOMIC DNA]</scope>
    <source>
        <strain evidence="6 7">X1655</strain>
    </source>
</reference>
<dbReference type="PANTHER" id="PTHR30055:SF151">
    <property type="entry name" value="TRANSCRIPTIONAL REGULATORY PROTEIN"/>
    <property type="match status" value="1"/>
</dbReference>
<dbReference type="RefSeq" id="WP_077119116.1">
    <property type="nucleotide sequence ID" value="NZ_MUKP01000009.1"/>
</dbReference>
<dbReference type="SUPFAM" id="SSF48498">
    <property type="entry name" value="Tetracyclin repressor-like, C-terminal domain"/>
    <property type="match status" value="1"/>
</dbReference>
<dbReference type="Pfam" id="PF02909">
    <property type="entry name" value="TetR_C_1"/>
    <property type="match status" value="1"/>
</dbReference>
<dbReference type="InterPro" id="IPR036271">
    <property type="entry name" value="Tet_transcr_reg_TetR-rel_C_sf"/>
</dbReference>
<keyword evidence="3" id="KW-0804">Transcription</keyword>
<keyword evidence="1" id="KW-0805">Transcription regulation</keyword>
<gene>
    <name evidence="6" type="ORF">B0T46_18755</name>
</gene>
<keyword evidence="7" id="KW-1185">Reference proteome</keyword>
<dbReference type="Proteomes" id="UP000188836">
    <property type="component" value="Unassembled WGS sequence"/>
</dbReference>
<dbReference type="STRING" id="1538463.B0T36_02705"/>